<keyword evidence="2" id="KW-1185">Reference proteome</keyword>
<feature type="non-terminal residue" evidence="1">
    <location>
        <position position="57"/>
    </location>
</feature>
<dbReference type="EMBL" id="KK784904">
    <property type="protein sequence ID" value="KDO65005.1"/>
    <property type="molecule type" value="Genomic_DNA"/>
</dbReference>
<dbReference type="AlphaFoldDB" id="A0A067FFS5"/>
<name>A0A067FFS5_CITSI</name>
<evidence type="ECO:0000313" key="2">
    <source>
        <dbReference type="Proteomes" id="UP000027120"/>
    </source>
</evidence>
<sequence>MDRYVYFSFNFSVISQVTDQQHSMNNANQNNAGQQKYRNLKDLRWSLSYYKCPHQQH</sequence>
<reference evidence="1 2" key="1">
    <citation type="submission" date="2014-04" db="EMBL/GenBank/DDBJ databases">
        <authorList>
            <consortium name="International Citrus Genome Consortium"/>
            <person name="Gmitter F."/>
            <person name="Chen C."/>
            <person name="Farmerie W."/>
            <person name="Harkins T."/>
            <person name="Desany B."/>
            <person name="Mohiuddin M."/>
            <person name="Kodira C."/>
            <person name="Borodovsky M."/>
            <person name="Lomsadze A."/>
            <person name="Burns P."/>
            <person name="Jenkins J."/>
            <person name="Prochnik S."/>
            <person name="Shu S."/>
            <person name="Chapman J."/>
            <person name="Pitluck S."/>
            <person name="Schmutz J."/>
            <person name="Rokhsar D."/>
        </authorList>
    </citation>
    <scope>NUCLEOTIDE SEQUENCE</scope>
</reference>
<protein>
    <submittedName>
        <fullName evidence="1">Uncharacterized protein</fullName>
    </submittedName>
</protein>
<evidence type="ECO:0000313" key="1">
    <source>
        <dbReference type="EMBL" id="KDO65005.1"/>
    </source>
</evidence>
<organism evidence="1 2">
    <name type="scientific">Citrus sinensis</name>
    <name type="common">Sweet orange</name>
    <name type="synonym">Citrus aurantium var. sinensis</name>
    <dbReference type="NCBI Taxonomy" id="2711"/>
    <lineage>
        <taxon>Eukaryota</taxon>
        <taxon>Viridiplantae</taxon>
        <taxon>Streptophyta</taxon>
        <taxon>Embryophyta</taxon>
        <taxon>Tracheophyta</taxon>
        <taxon>Spermatophyta</taxon>
        <taxon>Magnoliopsida</taxon>
        <taxon>eudicotyledons</taxon>
        <taxon>Gunneridae</taxon>
        <taxon>Pentapetalae</taxon>
        <taxon>rosids</taxon>
        <taxon>malvids</taxon>
        <taxon>Sapindales</taxon>
        <taxon>Rutaceae</taxon>
        <taxon>Aurantioideae</taxon>
        <taxon>Citrus</taxon>
    </lineage>
</organism>
<gene>
    <name evidence="1" type="ORF">CISIN_1g0386482mg</name>
</gene>
<proteinExistence type="predicted"/>
<dbReference type="Proteomes" id="UP000027120">
    <property type="component" value="Unassembled WGS sequence"/>
</dbReference>
<accession>A0A067FFS5</accession>